<keyword evidence="3" id="KW-0333">Golgi apparatus</keyword>
<evidence type="ECO:0000313" key="5">
    <source>
        <dbReference type="Proteomes" id="UP001634394"/>
    </source>
</evidence>
<reference evidence="4 5" key="1">
    <citation type="submission" date="2024-11" db="EMBL/GenBank/DDBJ databases">
        <title>Chromosome-level genome assembly of the freshwater bivalve Anodonta woodiana.</title>
        <authorList>
            <person name="Chen X."/>
        </authorList>
    </citation>
    <scope>NUCLEOTIDE SEQUENCE [LARGE SCALE GENOMIC DNA]</scope>
    <source>
        <strain evidence="4">MN2024</strain>
        <tissue evidence="4">Gills</tissue>
    </source>
</reference>
<dbReference type="GO" id="GO:0032580">
    <property type="term" value="C:Golgi cisterna membrane"/>
    <property type="evidence" value="ECO:0007669"/>
    <property type="project" value="UniProtKB-SubCell"/>
</dbReference>
<keyword evidence="3" id="KW-0325">Glycoprotein</keyword>
<comment type="caution">
    <text evidence="4">The sequence shown here is derived from an EMBL/GenBank/DDBJ whole genome shotgun (WGS) entry which is preliminary data.</text>
</comment>
<name>A0ABD3UED3_SINWO</name>
<feature type="transmembrane region" description="Helical" evidence="3">
    <location>
        <begin position="21"/>
        <end position="40"/>
    </location>
</feature>
<dbReference type="PANTHER" id="PTHR11927:SF9">
    <property type="entry name" value="L-FUCOSYLTRANSFERASE"/>
    <property type="match status" value="1"/>
</dbReference>
<dbReference type="Gene3D" id="3.40.50.11350">
    <property type="match status" value="1"/>
</dbReference>
<sequence>MVEMCMRHILMITFRKTVGQIWNIKVFFFIMVLSGVYITYDTRIKCMISSSQDPTIPQISTMSRTKGCISQEKGGSEIGLSIVTLQFSKYTDTTGKTTEMQDNLTQSTTRPNAALIIHTNSTDEEELDTKEDNVRNLTTNHHKATFMTVLFEGRLGNNMFQLAALLSCTNRLNITAIVPANELISSYFLFPRTGNINVSSFKTFHETNWTLSGYYQSWKYFYQYEHLIRKSFKFRPNIYEPAQQLVASLRVKNKTVVGVHVRGGDMTIHENTILGYSTAPISYLHKSMNYFRERYNNTCFIIASDDITLCKENIRGHNDIVFSYFGNAGADLAPLSACDHVIMTSGTFGWWGAWLAGGDVVYFKRFPRAGSTREKAMCHQDYYLPHWIGME</sequence>
<keyword evidence="1 3" id="KW-0328">Glycosyltransferase</keyword>
<gene>
    <name evidence="4" type="ORF">ACJMK2_018755</name>
</gene>
<evidence type="ECO:0000256" key="2">
    <source>
        <dbReference type="ARBA" id="ARBA00022679"/>
    </source>
</evidence>
<comment type="pathway">
    <text evidence="3">Protein modification; protein glycosylation.</text>
</comment>
<dbReference type="CDD" id="cd11301">
    <property type="entry name" value="Fut1_Fut2_like"/>
    <property type="match status" value="1"/>
</dbReference>
<keyword evidence="3" id="KW-1133">Transmembrane helix</keyword>
<dbReference type="GO" id="GO:0016757">
    <property type="term" value="F:glycosyltransferase activity"/>
    <property type="evidence" value="ECO:0007669"/>
    <property type="project" value="UniProtKB-KW"/>
</dbReference>
<comment type="similarity">
    <text evidence="3">Belongs to the glycosyltransferase 11 family.</text>
</comment>
<comment type="subcellular location">
    <subcellularLocation>
        <location evidence="3">Golgi apparatus</location>
        <location evidence="3">Golgi stack membrane</location>
        <topology evidence="3">Single-pass type II membrane protein</topology>
    </subcellularLocation>
</comment>
<keyword evidence="5" id="KW-1185">Reference proteome</keyword>
<protein>
    <recommendedName>
        <fullName evidence="3">L-Fucosyltransferase</fullName>
        <ecNumber evidence="3">2.4.1.-</ecNumber>
    </recommendedName>
</protein>
<dbReference type="EMBL" id="JBJQND010000016">
    <property type="protein sequence ID" value="KAL3847864.1"/>
    <property type="molecule type" value="Genomic_DNA"/>
</dbReference>
<evidence type="ECO:0000256" key="1">
    <source>
        <dbReference type="ARBA" id="ARBA00022676"/>
    </source>
</evidence>
<dbReference type="PANTHER" id="PTHR11927">
    <property type="entry name" value="GALACTOSIDE 2-L-FUCOSYLTRANSFERASE"/>
    <property type="match status" value="1"/>
</dbReference>
<evidence type="ECO:0000313" key="4">
    <source>
        <dbReference type="EMBL" id="KAL3847864.1"/>
    </source>
</evidence>
<proteinExistence type="inferred from homology"/>
<keyword evidence="3" id="KW-0812">Transmembrane</keyword>
<dbReference type="Proteomes" id="UP001634394">
    <property type="component" value="Unassembled WGS sequence"/>
</dbReference>
<dbReference type="AlphaFoldDB" id="A0ABD3UED3"/>
<accession>A0ABD3UED3</accession>
<evidence type="ECO:0000256" key="3">
    <source>
        <dbReference type="RuleBase" id="RU363129"/>
    </source>
</evidence>
<keyword evidence="3" id="KW-0735">Signal-anchor</keyword>
<dbReference type="InterPro" id="IPR002516">
    <property type="entry name" value="Glyco_trans_11"/>
</dbReference>
<dbReference type="EC" id="2.4.1.-" evidence="3"/>
<dbReference type="Pfam" id="PF01531">
    <property type="entry name" value="Glyco_transf_11"/>
    <property type="match status" value="1"/>
</dbReference>
<organism evidence="4 5">
    <name type="scientific">Sinanodonta woodiana</name>
    <name type="common">Chinese pond mussel</name>
    <name type="synonym">Anodonta woodiana</name>
    <dbReference type="NCBI Taxonomy" id="1069815"/>
    <lineage>
        <taxon>Eukaryota</taxon>
        <taxon>Metazoa</taxon>
        <taxon>Spiralia</taxon>
        <taxon>Lophotrochozoa</taxon>
        <taxon>Mollusca</taxon>
        <taxon>Bivalvia</taxon>
        <taxon>Autobranchia</taxon>
        <taxon>Heteroconchia</taxon>
        <taxon>Palaeoheterodonta</taxon>
        <taxon>Unionida</taxon>
        <taxon>Unionoidea</taxon>
        <taxon>Unionidae</taxon>
        <taxon>Unioninae</taxon>
        <taxon>Sinanodonta</taxon>
    </lineage>
</organism>
<keyword evidence="3" id="KW-0472">Membrane</keyword>
<keyword evidence="2 3" id="KW-0808">Transferase</keyword>